<dbReference type="EMBL" id="RDSR01000008">
    <property type="protein sequence ID" value="RNE63709.1"/>
    <property type="molecule type" value="Genomic_DNA"/>
</dbReference>
<sequence length="381" mass="40224">MPPGVRLWLPVVVSFLVQVPPVAVLGWHRATGSPLALLLALAGPLALIAARRFPGPVVAFTAAVAGALVLLRPDIGVPNVALAFAIVLGIVRGARLWVYASVGVAWIATLTVAAVAGVSLHPFRVAATTLFLAAMMALGEGIRGRRERISEFRRRADEQRTTAEQRERVRIARELHDVLAHSLSMINVQAGVGLHLLESQPEKAAEALGNIKDASKNALDEVRHVLGILRAEPPASGAAEGAPLTPEPDFAALPALADSFRAQGMDLTFVSALEVEGAAPASVQLALYRICQEALTNVLRHAHPRAASVYLGFDRDSYLLTVTNDGEDAVPRAVVPGGGLLGMRERAELLGGSLRVGRLADGSFQIEARIPLPVVRPSAPS</sequence>
<evidence type="ECO:0000313" key="12">
    <source>
        <dbReference type="Proteomes" id="UP000279859"/>
    </source>
</evidence>
<feature type="transmembrane region" description="Helical" evidence="9">
    <location>
        <begin position="96"/>
        <end position="117"/>
    </location>
</feature>
<dbReference type="Pfam" id="PF07730">
    <property type="entry name" value="HisKA_3"/>
    <property type="match status" value="1"/>
</dbReference>
<proteinExistence type="predicted"/>
<keyword evidence="6 11" id="KW-0418">Kinase</keyword>
<dbReference type="GO" id="GO:0016020">
    <property type="term" value="C:membrane"/>
    <property type="evidence" value="ECO:0007669"/>
    <property type="project" value="InterPro"/>
</dbReference>
<dbReference type="InterPro" id="IPR036890">
    <property type="entry name" value="HATPase_C_sf"/>
</dbReference>
<dbReference type="PANTHER" id="PTHR24421">
    <property type="entry name" value="NITRATE/NITRITE SENSOR PROTEIN NARX-RELATED"/>
    <property type="match status" value="1"/>
</dbReference>
<dbReference type="GO" id="GO:0046983">
    <property type="term" value="F:protein dimerization activity"/>
    <property type="evidence" value="ECO:0007669"/>
    <property type="project" value="InterPro"/>
</dbReference>
<evidence type="ECO:0000256" key="8">
    <source>
        <dbReference type="ARBA" id="ARBA00023012"/>
    </source>
</evidence>
<dbReference type="Gene3D" id="1.20.5.1930">
    <property type="match status" value="1"/>
</dbReference>
<evidence type="ECO:0000256" key="5">
    <source>
        <dbReference type="ARBA" id="ARBA00022741"/>
    </source>
</evidence>
<evidence type="ECO:0000259" key="10">
    <source>
        <dbReference type="Pfam" id="PF07730"/>
    </source>
</evidence>
<keyword evidence="7" id="KW-0067">ATP-binding</keyword>
<reference evidence="11 12" key="1">
    <citation type="submission" date="2018-11" db="EMBL/GenBank/DDBJ databases">
        <title>Cryobacterium sp. nov., isolated from rhizosphere soil of lettuce.</title>
        <authorList>
            <person name="Wang Y."/>
        </authorList>
    </citation>
    <scope>NUCLEOTIDE SEQUENCE [LARGE SCALE GENOMIC DNA]</scope>
    <source>
        <strain evidence="11 12">NEAU-85</strain>
    </source>
</reference>
<feature type="transmembrane region" description="Helical" evidence="9">
    <location>
        <begin position="34"/>
        <end position="53"/>
    </location>
</feature>
<dbReference type="EC" id="2.7.13.3" evidence="2"/>
<name>A0A3M8LFL8_9MICO</name>
<evidence type="ECO:0000256" key="6">
    <source>
        <dbReference type="ARBA" id="ARBA00022777"/>
    </source>
</evidence>
<dbReference type="GO" id="GO:0005524">
    <property type="term" value="F:ATP binding"/>
    <property type="evidence" value="ECO:0007669"/>
    <property type="project" value="UniProtKB-KW"/>
</dbReference>
<accession>A0A3M8LFL8</accession>
<comment type="catalytic activity">
    <reaction evidence="1">
        <text>ATP + protein L-histidine = ADP + protein N-phospho-L-histidine.</text>
        <dbReference type="EC" id="2.7.13.3"/>
    </reaction>
</comment>
<dbReference type="SUPFAM" id="SSF55874">
    <property type="entry name" value="ATPase domain of HSP90 chaperone/DNA topoisomerase II/histidine kinase"/>
    <property type="match status" value="1"/>
</dbReference>
<feature type="transmembrane region" description="Helical" evidence="9">
    <location>
        <begin position="59"/>
        <end position="89"/>
    </location>
</feature>
<evidence type="ECO:0000256" key="7">
    <source>
        <dbReference type="ARBA" id="ARBA00022840"/>
    </source>
</evidence>
<feature type="domain" description="Signal transduction histidine kinase subgroup 3 dimerisation and phosphoacceptor" evidence="10">
    <location>
        <begin position="167"/>
        <end position="231"/>
    </location>
</feature>
<feature type="transmembrane region" description="Helical" evidence="9">
    <location>
        <begin position="6"/>
        <end position="27"/>
    </location>
</feature>
<evidence type="ECO:0000256" key="9">
    <source>
        <dbReference type="SAM" id="Phobius"/>
    </source>
</evidence>
<protein>
    <recommendedName>
        <fullName evidence="2">histidine kinase</fullName>
        <ecNumber evidence="2">2.7.13.3</ecNumber>
    </recommendedName>
</protein>
<keyword evidence="9" id="KW-1133">Transmembrane helix</keyword>
<dbReference type="AlphaFoldDB" id="A0A3M8LFL8"/>
<dbReference type="InterPro" id="IPR011712">
    <property type="entry name" value="Sig_transdc_His_kin_sub3_dim/P"/>
</dbReference>
<organism evidence="11 12">
    <name type="scientific">Cryobacterium tepidiphilum</name>
    <dbReference type="NCBI Taxonomy" id="2486026"/>
    <lineage>
        <taxon>Bacteria</taxon>
        <taxon>Bacillati</taxon>
        <taxon>Actinomycetota</taxon>
        <taxon>Actinomycetes</taxon>
        <taxon>Micrococcales</taxon>
        <taxon>Microbacteriaceae</taxon>
        <taxon>Cryobacterium</taxon>
    </lineage>
</organism>
<keyword evidence="4" id="KW-0808">Transferase</keyword>
<keyword evidence="12" id="KW-1185">Reference proteome</keyword>
<evidence type="ECO:0000256" key="1">
    <source>
        <dbReference type="ARBA" id="ARBA00000085"/>
    </source>
</evidence>
<dbReference type="InterPro" id="IPR050482">
    <property type="entry name" value="Sensor_HK_TwoCompSys"/>
</dbReference>
<dbReference type="Proteomes" id="UP000279859">
    <property type="component" value="Unassembled WGS sequence"/>
</dbReference>
<dbReference type="Gene3D" id="3.30.565.10">
    <property type="entry name" value="Histidine kinase-like ATPase, C-terminal domain"/>
    <property type="match status" value="1"/>
</dbReference>
<keyword evidence="5" id="KW-0547">Nucleotide-binding</keyword>
<dbReference type="PANTHER" id="PTHR24421:SF10">
    <property type="entry name" value="NITRATE_NITRITE SENSOR PROTEIN NARQ"/>
    <property type="match status" value="1"/>
</dbReference>
<keyword evidence="8" id="KW-0902">Two-component regulatory system</keyword>
<evidence type="ECO:0000313" key="11">
    <source>
        <dbReference type="EMBL" id="RNE63709.1"/>
    </source>
</evidence>
<keyword evidence="3" id="KW-0597">Phosphoprotein</keyword>
<dbReference type="GO" id="GO:0000155">
    <property type="term" value="F:phosphorelay sensor kinase activity"/>
    <property type="evidence" value="ECO:0007669"/>
    <property type="project" value="InterPro"/>
</dbReference>
<comment type="caution">
    <text evidence="11">The sequence shown here is derived from an EMBL/GenBank/DDBJ whole genome shotgun (WGS) entry which is preliminary data.</text>
</comment>
<gene>
    <name evidence="11" type="ORF">EEJ31_06880</name>
</gene>
<evidence type="ECO:0000256" key="3">
    <source>
        <dbReference type="ARBA" id="ARBA00022553"/>
    </source>
</evidence>
<dbReference type="CDD" id="cd16917">
    <property type="entry name" value="HATPase_UhpB-NarQ-NarX-like"/>
    <property type="match status" value="1"/>
</dbReference>
<evidence type="ECO:0000256" key="4">
    <source>
        <dbReference type="ARBA" id="ARBA00022679"/>
    </source>
</evidence>
<keyword evidence="9" id="KW-0812">Transmembrane</keyword>
<keyword evidence="9" id="KW-0472">Membrane</keyword>
<dbReference type="OrthoDB" id="227596at2"/>
<feature type="transmembrane region" description="Helical" evidence="9">
    <location>
        <begin position="123"/>
        <end position="142"/>
    </location>
</feature>
<evidence type="ECO:0000256" key="2">
    <source>
        <dbReference type="ARBA" id="ARBA00012438"/>
    </source>
</evidence>